<feature type="domain" description="DUF4371" evidence="1">
    <location>
        <begin position="266"/>
        <end position="442"/>
    </location>
</feature>
<dbReference type="Pfam" id="PF14291">
    <property type="entry name" value="DUF4371"/>
    <property type="match status" value="1"/>
</dbReference>
<gene>
    <name evidence="2" type="ORF">FSCOSCO3_A019399</name>
</gene>
<dbReference type="EMBL" id="CAWUFR010000326">
    <property type="protein sequence ID" value="CAK6975949.1"/>
    <property type="molecule type" value="Genomic_DNA"/>
</dbReference>
<organism evidence="2 3">
    <name type="scientific">Scomber scombrus</name>
    <name type="common">Atlantic mackerel</name>
    <name type="synonym">Scomber vernalis</name>
    <dbReference type="NCBI Taxonomy" id="13677"/>
    <lineage>
        <taxon>Eukaryota</taxon>
        <taxon>Metazoa</taxon>
        <taxon>Chordata</taxon>
        <taxon>Craniata</taxon>
        <taxon>Vertebrata</taxon>
        <taxon>Euteleostomi</taxon>
        <taxon>Actinopterygii</taxon>
        <taxon>Neopterygii</taxon>
        <taxon>Teleostei</taxon>
        <taxon>Neoteleostei</taxon>
        <taxon>Acanthomorphata</taxon>
        <taxon>Pelagiaria</taxon>
        <taxon>Scombriformes</taxon>
        <taxon>Scombridae</taxon>
        <taxon>Scomber</taxon>
    </lineage>
</organism>
<dbReference type="InterPro" id="IPR025398">
    <property type="entry name" value="DUF4371"/>
</dbReference>
<dbReference type="PANTHER" id="PTHR45749">
    <property type="match status" value="1"/>
</dbReference>
<proteinExistence type="predicted"/>
<name>A0AAV1PYQ9_SCOSC</name>
<reference evidence="2 3" key="1">
    <citation type="submission" date="2024-01" db="EMBL/GenBank/DDBJ databases">
        <authorList>
            <person name="Alioto T."/>
            <person name="Alioto T."/>
            <person name="Gomez Garrido J."/>
        </authorList>
    </citation>
    <scope>NUCLEOTIDE SEQUENCE [LARGE SCALE GENOMIC DNA]</scope>
</reference>
<comment type="caution">
    <text evidence="2">The sequence shown here is derived from an EMBL/GenBank/DDBJ whole genome shotgun (WGS) entry which is preliminary data.</text>
</comment>
<dbReference type="Gene3D" id="3.30.420.10">
    <property type="entry name" value="Ribonuclease H-like superfamily/Ribonuclease H"/>
    <property type="match status" value="2"/>
</dbReference>
<dbReference type="InterPro" id="IPR012337">
    <property type="entry name" value="RNaseH-like_sf"/>
</dbReference>
<evidence type="ECO:0000259" key="1">
    <source>
        <dbReference type="Pfam" id="PF14291"/>
    </source>
</evidence>
<evidence type="ECO:0000313" key="3">
    <source>
        <dbReference type="Proteomes" id="UP001314229"/>
    </source>
</evidence>
<dbReference type="Proteomes" id="UP001314229">
    <property type="component" value="Unassembled WGS sequence"/>
</dbReference>
<protein>
    <submittedName>
        <fullName evidence="2">Zinc finger MYM-type protein 1</fullName>
    </submittedName>
</protein>
<dbReference type="SUPFAM" id="SSF53098">
    <property type="entry name" value="Ribonuclease H-like"/>
    <property type="match status" value="2"/>
</dbReference>
<evidence type="ECO:0000313" key="2">
    <source>
        <dbReference type="EMBL" id="CAK6975949.1"/>
    </source>
</evidence>
<dbReference type="InterPro" id="IPR036397">
    <property type="entry name" value="RNaseH_sf"/>
</dbReference>
<dbReference type="PANTHER" id="PTHR45749:SF28">
    <property type="entry name" value="ZINC FINGER MYM-TYPE PROTEIN 1-LIKE-RELATED"/>
    <property type="match status" value="1"/>
</dbReference>
<accession>A0AAV1PYQ9</accession>
<sequence length="699" mass="79560">MGLDRIGPLRVTGRGNQYVMTMTDLYTKWVTAEPLRCKTACEVSAAIVGKMYTFSMVRRIITDQGKEFVNEDERTNQNIKRALRKYVNENHDDWDLHLPAVVYGINTALQVGFPLGLSPNNDFLSLPDGHVMLNLFGSRLPLYFLMYNRHPHLPEVMNACPMGDAFEVGDPEEGIDTIVTEMKALNDKVLSNIEHAQARQQKSYGSRKRKSVRVCSINVGDDVLISDVPNKSISGRVHIFNTKLRSKLSENEAKRLQVSVHNVKVRENREILKDLIRATYFLAKQELAFRGNDENEGSSNRGNYVELLNVLAEKDERLETHLQISTFFTGTSNRIQNDLIQAVSDTLRHDIQVEVNAAPFVSVQVDEITDATNKAQLSVILRYVNQSEVKEAFLGFTDVSSDRKAAAITEHILAILESYNCTTELVAQTYDGAAVMASQLNGVQAKIKQVVPEAFFIHCYAHKLNLLLSYSAKSITDCKVLFKTIEGLASFFSKSVKRTQFLDAVVKHQIPWAAPMRWSSHSRINDTMTVPRRQRGDFESFYAKFEEKCQLLGLTDPSTRNVQPIKEHRRELFHNIYEDVSTQMKNRFDHYGQLSFFSLVDLRRFDKMSSSFDDRSLKSLEEAYAKHFDFIRLKADLTGLYSSLLISTTASVERSFSALKRIKTYSRNRTGEERLSSLAVISIEAEHLVRLHNKRTVLQ</sequence>
<keyword evidence="3" id="KW-1185">Reference proteome</keyword>
<dbReference type="AlphaFoldDB" id="A0AAV1PYQ9"/>
<dbReference type="GO" id="GO:0003676">
    <property type="term" value="F:nucleic acid binding"/>
    <property type="evidence" value="ECO:0007669"/>
    <property type="project" value="InterPro"/>
</dbReference>